<evidence type="ECO:0008006" key="5">
    <source>
        <dbReference type="Google" id="ProtNLM"/>
    </source>
</evidence>
<dbReference type="Proteomes" id="UP000014107">
    <property type="component" value="Unassembled WGS sequence"/>
</dbReference>
<dbReference type="Pfam" id="PF19614">
    <property type="entry name" value="DUF6119"/>
    <property type="match status" value="1"/>
</dbReference>
<proteinExistence type="predicted"/>
<keyword evidence="3" id="KW-1185">Reference proteome</keyword>
<evidence type="ECO:0000313" key="2">
    <source>
        <dbReference type="EMBL" id="EOU21853.1"/>
    </source>
</evidence>
<name>A0AAV3IZ44_ENTAV</name>
<gene>
    <name evidence="2" type="ORF">I570_02054</name>
    <name evidence="1" type="ORF">OMU_02642</name>
</gene>
<dbReference type="Proteomes" id="UP000014104">
    <property type="component" value="Unassembled WGS sequence"/>
</dbReference>
<dbReference type="InterPro" id="IPR026487">
    <property type="entry name" value="CHP04141"/>
</dbReference>
<dbReference type="NCBIfam" id="TIGR04141">
    <property type="entry name" value="TIGR04141 family sporadically distributed protein"/>
    <property type="match status" value="1"/>
</dbReference>
<protein>
    <recommendedName>
        <fullName evidence="5">TIGR04141 family sporadically distributed protein</fullName>
    </recommendedName>
</protein>
<evidence type="ECO:0000313" key="3">
    <source>
        <dbReference type="Proteomes" id="UP000014104"/>
    </source>
</evidence>
<accession>A0AAV3IZ44</accession>
<dbReference type="EMBL" id="AHYV01000026">
    <property type="protein sequence ID" value="EOT44718.1"/>
    <property type="molecule type" value="Genomic_DNA"/>
</dbReference>
<evidence type="ECO:0000313" key="1">
    <source>
        <dbReference type="EMBL" id="EOT44718.1"/>
    </source>
</evidence>
<organism evidence="2 4">
    <name type="scientific">Enterococcus avium ATCC 14025</name>
    <dbReference type="NCBI Taxonomy" id="1140002"/>
    <lineage>
        <taxon>Bacteria</taxon>
        <taxon>Bacillati</taxon>
        <taxon>Bacillota</taxon>
        <taxon>Bacilli</taxon>
        <taxon>Lactobacillales</taxon>
        <taxon>Enterococcaceae</taxon>
        <taxon>Enterococcus</taxon>
    </lineage>
</organism>
<reference evidence="1 3" key="1">
    <citation type="submission" date="2013-03" db="EMBL/GenBank/DDBJ databases">
        <title>The Genome Sequence of Enterococcus avium ATCC_14025 (Illumina only assembly).</title>
        <authorList>
            <consortium name="The Broad Institute Genomics Platform"/>
            <consortium name="The Broad Institute Genome Sequencing Center for Infectious Disease"/>
            <person name="Earl A."/>
            <person name="Russ C."/>
            <person name="Gilmore M."/>
            <person name="Surin D."/>
            <person name="Walker B."/>
            <person name="Young S."/>
            <person name="Zeng Q."/>
            <person name="Gargeya S."/>
            <person name="Fitzgerald M."/>
            <person name="Haas B."/>
            <person name="Abouelleil A."/>
            <person name="Allen A.W."/>
            <person name="Alvarado L."/>
            <person name="Arachchi H.M."/>
            <person name="Berlin A.M."/>
            <person name="Chapman S.B."/>
            <person name="Gainer-Dewar J."/>
            <person name="Goldberg J."/>
            <person name="Griggs A."/>
            <person name="Gujja S."/>
            <person name="Hansen M."/>
            <person name="Howarth C."/>
            <person name="Imamovic A."/>
            <person name="Ireland A."/>
            <person name="Larimer J."/>
            <person name="McCowan C."/>
            <person name="Murphy C."/>
            <person name="Pearson M."/>
            <person name="Poon T.W."/>
            <person name="Priest M."/>
            <person name="Roberts A."/>
            <person name="Saif S."/>
            <person name="Shea T."/>
            <person name="Sisk P."/>
            <person name="Sykes S."/>
            <person name="Wortman J."/>
            <person name="Nusbaum C."/>
            <person name="Birren B."/>
        </authorList>
    </citation>
    <scope>NUCLEOTIDE SEQUENCE [LARGE SCALE GENOMIC DNA]</scope>
    <source>
        <strain evidence="1 3">ATCC 14025</strain>
    </source>
</reference>
<sequence length="569" mass="66161">MKPKVYKSKYSYAETIKRLERSSYSQVGEEKKYSDQSVRMSLYFESHEKSHPEWINELLLFFDKENFFDDEKPIQYNAIIVVKTTKSVYLLPRGYAFWVTDDLSESDFGLNFAEKAIRDDDISLKSVSYVQRNKMRGVLNYKKGQNEFPQASESYFFISGKPQNEEIYGKSVDCGTGLTICKNFNLKKDFSIDKFVSLFNEIDITLNLKEKKSSIPRWIKIQKKNELSQDLSNKLLRSIKENDGNSQLSFNMNRIQVFDNAINFLESNQNIGIYLMGGKKKKEETFQTIDFDEMKICSYIKKYAGKINSLDDIGFSICDDSGLPIKDNIRFSHLMYAELEYQEKVYILDNGYWGYFNEKFYELLKIKLNIINGIVDYPEAYNIAYETQEEGELSGEGGYIHVVTQKNNLIKLHKRNVMVSGVQAEIADFYDISKKELVAVKRGTKTSLAMYSFEQSLLSIQLLAHKNELSVESTLAKYNDGRKYKEDRYPKISNAKLKKIVSCKNTSVLWLIDDSKKYVYEGVKNQNFDLNSFKSIMLKLKIIDWYSFVLDNSFNPKLYFALDLPVQNG</sequence>
<dbReference type="RefSeq" id="WP_016180492.1">
    <property type="nucleotide sequence ID" value="NZ_KE136364.1"/>
</dbReference>
<comment type="caution">
    <text evidence="2">The sequence shown here is derived from an EMBL/GenBank/DDBJ whole genome shotgun (WGS) entry which is preliminary data.</text>
</comment>
<dbReference type="GeneID" id="69567324"/>
<evidence type="ECO:0000313" key="4">
    <source>
        <dbReference type="Proteomes" id="UP000014107"/>
    </source>
</evidence>
<reference evidence="2 4" key="2">
    <citation type="submission" date="2013-03" db="EMBL/GenBank/DDBJ databases">
        <title>The Genome Sequence of Enterococcus avium ATCC_14025 (PacBio/Illumina hybrid assembly).</title>
        <authorList>
            <consortium name="The Broad Institute Genomics Platform"/>
            <consortium name="The Broad Institute Genome Sequencing Center for Infectious Disease"/>
            <person name="Earl A."/>
            <person name="Russ C."/>
            <person name="Gilmore M."/>
            <person name="Surin D."/>
            <person name="Walker B."/>
            <person name="Young S."/>
            <person name="Zeng Q."/>
            <person name="Gargeya S."/>
            <person name="Fitzgerald M."/>
            <person name="Haas B."/>
            <person name="Abouelleil A."/>
            <person name="Allen A.W."/>
            <person name="Alvarado L."/>
            <person name="Arachchi H.M."/>
            <person name="Berlin A.M."/>
            <person name="Chapman S.B."/>
            <person name="Gainer-Dewar J."/>
            <person name="Goldberg J."/>
            <person name="Griggs A."/>
            <person name="Gujja S."/>
            <person name="Hansen M."/>
            <person name="Howarth C."/>
            <person name="Imamovic A."/>
            <person name="Ireland A."/>
            <person name="Larimer J."/>
            <person name="McCowan C."/>
            <person name="Murphy C."/>
            <person name="Pearson M."/>
            <person name="Poon T.W."/>
            <person name="Priest M."/>
            <person name="Roberts A."/>
            <person name="Saif S."/>
            <person name="Shea T."/>
            <person name="Sisk P."/>
            <person name="Sykes S."/>
            <person name="Wortman J."/>
            <person name="Nusbaum C."/>
            <person name="Birren B."/>
        </authorList>
    </citation>
    <scope>NUCLEOTIDE SEQUENCE [LARGE SCALE GENOMIC DNA]</scope>
    <source>
        <strain evidence="2 4">ATCC 14025</strain>
    </source>
</reference>
<dbReference type="EMBL" id="ASWL01000003">
    <property type="protein sequence ID" value="EOU21853.1"/>
    <property type="molecule type" value="Genomic_DNA"/>
</dbReference>
<dbReference type="AlphaFoldDB" id="A0AAV3IZ44"/>